<dbReference type="EMBL" id="CH473955">
    <property type="protein sequence ID" value="EDM10031.1"/>
    <property type="molecule type" value="Genomic_DNA"/>
</dbReference>
<name>A6I4S3_RAT</name>
<evidence type="ECO:0000313" key="1">
    <source>
        <dbReference type="EMBL" id="EDM10031.1"/>
    </source>
</evidence>
<protein>
    <submittedName>
        <fullName evidence="1">RCG44818</fullName>
    </submittedName>
</protein>
<reference evidence="2" key="1">
    <citation type="submission" date="2005-09" db="EMBL/GenBank/DDBJ databases">
        <authorList>
            <person name="Mural R.J."/>
            <person name="Li P.W."/>
            <person name="Adams M.D."/>
            <person name="Amanatides P.G."/>
            <person name="Baden-Tillson H."/>
            <person name="Barnstead M."/>
            <person name="Chin S.H."/>
            <person name="Dew I."/>
            <person name="Evans C.A."/>
            <person name="Ferriera S."/>
            <person name="Flanigan M."/>
            <person name="Fosler C."/>
            <person name="Glodek A."/>
            <person name="Gu Z."/>
            <person name="Holt R.A."/>
            <person name="Jennings D."/>
            <person name="Kraft C.L."/>
            <person name="Lu F."/>
            <person name="Nguyen T."/>
            <person name="Nusskern D.R."/>
            <person name="Pfannkoch C.M."/>
            <person name="Sitter C."/>
            <person name="Sutton G.G."/>
            <person name="Venter J.C."/>
            <person name="Wang Z."/>
            <person name="Woodage T."/>
            <person name="Zheng X.H."/>
            <person name="Zhong F."/>
        </authorList>
    </citation>
    <scope>NUCLEOTIDE SEQUENCE [LARGE SCALE GENOMIC DNA]</scope>
    <source>
        <strain>BN</strain>
        <strain evidence="2">Sprague-Dawley</strain>
    </source>
</reference>
<dbReference type="Proteomes" id="UP000234681">
    <property type="component" value="Chromosome 2"/>
</dbReference>
<proteinExistence type="predicted"/>
<dbReference type="AlphaFoldDB" id="A6I4S3"/>
<sequence>MMGISPSRAFSSPLGPRLNIQLAFLYYCTQTAPCLTSPLSGSIEPSPICDVTFPAQEALVLLCSSPAQHGTVKQ</sequence>
<gene>
    <name evidence="1" type="ORF">rCG_44818</name>
</gene>
<organism evidence="1 2">
    <name type="scientific">Rattus norvegicus</name>
    <name type="common">Rat</name>
    <dbReference type="NCBI Taxonomy" id="10116"/>
    <lineage>
        <taxon>Eukaryota</taxon>
        <taxon>Metazoa</taxon>
        <taxon>Chordata</taxon>
        <taxon>Craniata</taxon>
        <taxon>Vertebrata</taxon>
        <taxon>Euteleostomi</taxon>
        <taxon>Mammalia</taxon>
        <taxon>Eutheria</taxon>
        <taxon>Euarchontoglires</taxon>
        <taxon>Glires</taxon>
        <taxon>Rodentia</taxon>
        <taxon>Myomorpha</taxon>
        <taxon>Muroidea</taxon>
        <taxon>Muridae</taxon>
        <taxon>Murinae</taxon>
        <taxon>Rattus</taxon>
    </lineage>
</organism>
<evidence type="ECO:0000313" key="2">
    <source>
        <dbReference type="Proteomes" id="UP000234681"/>
    </source>
</evidence>
<accession>A6I4S3</accession>